<protein>
    <submittedName>
        <fullName evidence="3">Uncharacterized protein LOC108829368</fullName>
    </submittedName>
</protein>
<dbReference type="OrthoDB" id="1030234at2759"/>
<gene>
    <name evidence="3" type="primary">LOC108829368</name>
</gene>
<dbReference type="GO" id="GO:0010468">
    <property type="term" value="P:regulation of gene expression"/>
    <property type="evidence" value="ECO:0007669"/>
    <property type="project" value="InterPro"/>
</dbReference>
<accession>A0A9W3BZR3</accession>
<dbReference type="GO" id="GO:0005777">
    <property type="term" value="C:peroxisome"/>
    <property type="evidence" value="ECO:0007669"/>
    <property type="project" value="InterPro"/>
</dbReference>
<dbReference type="KEGG" id="rsz:108829368"/>
<dbReference type="GO" id="GO:0004540">
    <property type="term" value="F:RNA nuclease activity"/>
    <property type="evidence" value="ECO:0007669"/>
    <property type="project" value="InterPro"/>
</dbReference>
<sequence>MLVVGDISEHVEFQRAIRLLNSRRKFNVLLAQPPQNASAGEEEEEVFDKEWLSSRLEAGEQLINKLGIGKTFDKEEPPPPLDQIPKPLPPSHQDQVAKVPFNIAIPKDGYAFSFSRNMAKRARTCVFWDTRAYPLPPGLHSFDVWQNIKDALSERGYFGYVSITSFLDVHPCPPGFSGCDNVSYLKDGDRDARHWQIALRLLAAARCTSIEPVNHMLLLGDISGHIELLRIIYLLNLRFSYNVILAQPPCQNDASSGGQLLGKDGICSSLSAGDKLLSQIEQKMKTSVPPLTPWQELLKAANSVVFWDLVDCPIPVGLTATEASQTIRSAFEKMNYRGTLTIHAFGQDPLVSEPRDVEYTTDENTTTPTHAPAPAGEFLEDMNQSGIVFHHTPTAHKDARREMIREELRDWVVGNDSPANVIAILRDISGDKDFARYLSVLRSIDYNVVIAQPQNALGQLSDLEWLCSRLGDIFLPRSRHSDSYTLRKVQ</sequence>
<dbReference type="PANTHER" id="PTHR14379">
    <property type="entry name" value="LIMKAIN B LKAP"/>
    <property type="match status" value="1"/>
</dbReference>
<dbReference type="Pfam" id="PF01936">
    <property type="entry name" value="NYN"/>
    <property type="match status" value="1"/>
</dbReference>
<dbReference type="GeneID" id="108829368"/>
<reference evidence="3" key="2">
    <citation type="submission" date="2025-08" db="UniProtKB">
        <authorList>
            <consortium name="RefSeq"/>
        </authorList>
    </citation>
    <scope>IDENTIFICATION</scope>
    <source>
        <tissue evidence="3">Leaf</tissue>
    </source>
</reference>
<dbReference type="InterPro" id="IPR021139">
    <property type="entry name" value="NYN"/>
</dbReference>
<dbReference type="PANTHER" id="PTHR14379:SF7">
    <property type="entry name" value="ENDONUCLEASE OR GLYCOSYL HYDROLASE-RELATED"/>
    <property type="match status" value="1"/>
</dbReference>
<evidence type="ECO:0000313" key="2">
    <source>
        <dbReference type="Proteomes" id="UP000504610"/>
    </source>
</evidence>
<keyword evidence="2" id="KW-1185">Reference proteome</keyword>
<evidence type="ECO:0000313" key="3">
    <source>
        <dbReference type="RefSeq" id="XP_056844668.1"/>
    </source>
</evidence>
<dbReference type="InterPro" id="IPR024768">
    <property type="entry name" value="Marf1"/>
</dbReference>
<dbReference type="Proteomes" id="UP000504610">
    <property type="component" value="Chromosome 6"/>
</dbReference>
<dbReference type="RefSeq" id="XP_056844668.1">
    <property type="nucleotide sequence ID" value="XM_056988688.1"/>
</dbReference>
<organism evidence="2 3">
    <name type="scientific">Raphanus sativus</name>
    <name type="common">Radish</name>
    <name type="synonym">Raphanus raphanistrum var. sativus</name>
    <dbReference type="NCBI Taxonomy" id="3726"/>
    <lineage>
        <taxon>Eukaryota</taxon>
        <taxon>Viridiplantae</taxon>
        <taxon>Streptophyta</taxon>
        <taxon>Embryophyta</taxon>
        <taxon>Tracheophyta</taxon>
        <taxon>Spermatophyta</taxon>
        <taxon>Magnoliopsida</taxon>
        <taxon>eudicotyledons</taxon>
        <taxon>Gunneridae</taxon>
        <taxon>Pentapetalae</taxon>
        <taxon>rosids</taxon>
        <taxon>malvids</taxon>
        <taxon>Brassicales</taxon>
        <taxon>Brassicaceae</taxon>
        <taxon>Brassiceae</taxon>
        <taxon>Raphanus</taxon>
    </lineage>
</organism>
<evidence type="ECO:0000259" key="1">
    <source>
        <dbReference type="Pfam" id="PF01936"/>
    </source>
</evidence>
<name>A0A9W3BZR3_RAPSA</name>
<dbReference type="CDD" id="cd10910">
    <property type="entry name" value="PIN_limkain_b1_N_like"/>
    <property type="match status" value="1"/>
</dbReference>
<feature type="domain" description="NYN" evidence="1">
    <location>
        <begin position="304"/>
        <end position="455"/>
    </location>
</feature>
<reference evidence="2" key="1">
    <citation type="journal article" date="2019" name="Database">
        <title>The radish genome database (RadishGD): an integrated information resource for radish genomics.</title>
        <authorList>
            <person name="Yu H.J."/>
            <person name="Baek S."/>
            <person name="Lee Y.J."/>
            <person name="Cho A."/>
            <person name="Mun J.H."/>
        </authorList>
    </citation>
    <scope>NUCLEOTIDE SEQUENCE [LARGE SCALE GENOMIC DNA]</scope>
    <source>
        <strain evidence="2">cv. WK10039</strain>
    </source>
</reference>
<dbReference type="AlphaFoldDB" id="A0A9W3BZR3"/>
<proteinExistence type="predicted"/>